<feature type="region of interest" description="Disordered" evidence="6">
    <location>
        <begin position="357"/>
        <end position="377"/>
    </location>
</feature>
<protein>
    <recommendedName>
        <fullName evidence="8">Rhodopsin domain-containing protein</fullName>
    </recommendedName>
</protein>
<dbReference type="VEuPathDB" id="FungiDB:SAPIO_CDS1648"/>
<reference evidence="9 10" key="1">
    <citation type="journal article" date="2014" name="Genome Announc.">
        <title>Draft genome sequence of the pathogenic fungus Scedosporium apiospermum.</title>
        <authorList>
            <person name="Vandeputte P."/>
            <person name="Ghamrawi S."/>
            <person name="Rechenmann M."/>
            <person name="Iltis A."/>
            <person name="Giraud S."/>
            <person name="Fleury M."/>
            <person name="Thornton C."/>
            <person name="Delhaes L."/>
            <person name="Meyer W."/>
            <person name="Papon N."/>
            <person name="Bouchara J.P."/>
        </authorList>
    </citation>
    <scope>NUCLEOTIDE SEQUENCE [LARGE SCALE GENOMIC DNA]</scope>
    <source>
        <strain evidence="9 10">IHEM 14462</strain>
    </source>
</reference>
<proteinExistence type="inferred from homology"/>
<feature type="transmembrane region" description="Helical" evidence="7">
    <location>
        <begin position="119"/>
        <end position="145"/>
    </location>
</feature>
<keyword evidence="10" id="KW-1185">Reference proteome</keyword>
<comment type="caution">
    <text evidence="9">The sequence shown here is derived from an EMBL/GenBank/DDBJ whole genome shotgun (WGS) entry which is preliminary data.</text>
</comment>
<dbReference type="RefSeq" id="XP_016645629.1">
    <property type="nucleotide sequence ID" value="XM_016784872.1"/>
</dbReference>
<dbReference type="InterPro" id="IPR052337">
    <property type="entry name" value="SAT4-like"/>
</dbReference>
<accession>A0A084GER8</accession>
<sequence>MSAVDFTLLTPEELDAVLEMPAMPPPDGEVSNFVNPPNQNGMAIAIMTICLVSGVLCLSIRAYARVILLKRVQAQEYMIFTAFLVHLAGVFYSICLPLLKISILVEWLGMFVTQGRRNWFFWVSWAMIIVQILFGVAVVIALNLACIPTKKKWEFWLPGKCINAHDIETVSATFQLASDCVVLLLPQKVIWDLQLSWKKKLGVSVIFSLGLLACVSAAFRLAVTIRYAGATDVIYNVGPVCFWAYAEMTCGFIVVCVPCVPKILLETGIWRKMKMRLGLSVTTGTPSNTRNLTGSSAIRSRNMLSGNKSGNKSYLQVDDETELKDFGSESTEHLREQYVPKSENGIVRTTQVTVTQNSDISNGGDEARYGNHQVQWR</sequence>
<dbReference type="Pfam" id="PF20684">
    <property type="entry name" value="Fung_rhodopsin"/>
    <property type="match status" value="1"/>
</dbReference>
<evidence type="ECO:0000256" key="3">
    <source>
        <dbReference type="ARBA" id="ARBA00022989"/>
    </source>
</evidence>
<dbReference type="OMA" id="CDIAIFL"/>
<evidence type="ECO:0000313" key="9">
    <source>
        <dbReference type="EMBL" id="KEZ45830.1"/>
    </source>
</evidence>
<keyword evidence="4 7" id="KW-0472">Membrane</keyword>
<dbReference type="AlphaFoldDB" id="A0A084GER8"/>
<evidence type="ECO:0000256" key="6">
    <source>
        <dbReference type="SAM" id="MobiDB-lite"/>
    </source>
</evidence>
<dbReference type="PANTHER" id="PTHR33048:SF47">
    <property type="entry name" value="INTEGRAL MEMBRANE PROTEIN-RELATED"/>
    <property type="match status" value="1"/>
</dbReference>
<organism evidence="9 10">
    <name type="scientific">Pseudallescheria apiosperma</name>
    <name type="common">Scedosporium apiospermum</name>
    <dbReference type="NCBI Taxonomy" id="563466"/>
    <lineage>
        <taxon>Eukaryota</taxon>
        <taxon>Fungi</taxon>
        <taxon>Dikarya</taxon>
        <taxon>Ascomycota</taxon>
        <taxon>Pezizomycotina</taxon>
        <taxon>Sordariomycetes</taxon>
        <taxon>Hypocreomycetidae</taxon>
        <taxon>Microascales</taxon>
        <taxon>Microascaceae</taxon>
        <taxon>Scedosporium</taxon>
    </lineage>
</organism>
<feature type="transmembrane region" description="Helical" evidence="7">
    <location>
        <begin position="76"/>
        <end position="99"/>
    </location>
</feature>
<feature type="domain" description="Rhodopsin" evidence="8">
    <location>
        <begin position="62"/>
        <end position="263"/>
    </location>
</feature>
<dbReference type="GO" id="GO:0016020">
    <property type="term" value="C:membrane"/>
    <property type="evidence" value="ECO:0007669"/>
    <property type="project" value="UniProtKB-SubCell"/>
</dbReference>
<evidence type="ECO:0000313" key="10">
    <source>
        <dbReference type="Proteomes" id="UP000028545"/>
    </source>
</evidence>
<evidence type="ECO:0000256" key="5">
    <source>
        <dbReference type="ARBA" id="ARBA00038359"/>
    </source>
</evidence>
<evidence type="ECO:0000256" key="2">
    <source>
        <dbReference type="ARBA" id="ARBA00022692"/>
    </source>
</evidence>
<evidence type="ECO:0000259" key="8">
    <source>
        <dbReference type="Pfam" id="PF20684"/>
    </source>
</evidence>
<dbReference type="InterPro" id="IPR049326">
    <property type="entry name" value="Rhodopsin_dom_fungi"/>
</dbReference>
<evidence type="ECO:0000256" key="7">
    <source>
        <dbReference type="SAM" id="Phobius"/>
    </source>
</evidence>
<name>A0A084GER8_PSEDA</name>
<dbReference type="PANTHER" id="PTHR33048">
    <property type="entry name" value="PTH11-LIKE INTEGRAL MEMBRANE PROTEIN (AFU_ORTHOLOGUE AFUA_5G11245)"/>
    <property type="match status" value="1"/>
</dbReference>
<dbReference type="HOGENOM" id="CLU_028200_12_4_1"/>
<dbReference type="KEGG" id="sapo:SAPIO_CDS1648"/>
<keyword evidence="3 7" id="KW-1133">Transmembrane helix</keyword>
<comment type="subcellular location">
    <subcellularLocation>
        <location evidence="1">Membrane</location>
        <topology evidence="1">Multi-pass membrane protein</topology>
    </subcellularLocation>
</comment>
<comment type="similarity">
    <text evidence="5">Belongs to the SAT4 family.</text>
</comment>
<dbReference type="Proteomes" id="UP000028545">
    <property type="component" value="Unassembled WGS sequence"/>
</dbReference>
<feature type="transmembrane region" description="Helical" evidence="7">
    <location>
        <begin position="201"/>
        <end position="222"/>
    </location>
</feature>
<dbReference type="EMBL" id="JOWA01000066">
    <property type="protein sequence ID" value="KEZ45830.1"/>
    <property type="molecule type" value="Genomic_DNA"/>
</dbReference>
<feature type="transmembrane region" description="Helical" evidence="7">
    <location>
        <begin position="42"/>
        <end position="64"/>
    </location>
</feature>
<keyword evidence="2 7" id="KW-0812">Transmembrane</keyword>
<evidence type="ECO:0000256" key="1">
    <source>
        <dbReference type="ARBA" id="ARBA00004141"/>
    </source>
</evidence>
<feature type="transmembrane region" description="Helical" evidence="7">
    <location>
        <begin position="242"/>
        <end position="265"/>
    </location>
</feature>
<evidence type="ECO:0000256" key="4">
    <source>
        <dbReference type="ARBA" id="ARBA00023136"/>
    </source>
</evidence>
<gene>
    <name evidence="9" type="ORF">SAPIO_CDS1648</name>
</gene>
<dbReference type="OrthoDB" id="4682787at2759"/>
<dbReference type="GeneID" id="27720720"/>